<gene>
    <name evidence="4" type="ORF">LOTGIDRAFT_157891</name>
</gene>
<accession>V4A9E0</accession>
<keyword evidence="2" id="KW-0446">Lipid-binding</keyword>
<dbReference type="RefSeq" id="XP_009048728.1">
    <property type="nucleotide sequence ID" value="XM_009050480.1"/>
</dbReference>
<sequence length="145" mass="16911">MAHQDFIEKFGGKWKQEKTENFEEYFKIMDLNIILRKLMMKVSPTEEYKLDGDYVVTINSVGPTSNQNKFKLNEEFEEERMGKKMKSLCRFEDGKLIITSTSVDNPAIKPQTVTIEKITDDQTLTTIVVGDNDLVCKRYFKRVPE</sequence>
<dbReference type="Proteomes" id="UP000030746">
    <property type="component" value="Unassembled WGS sequence"/>
</dbReference>
<dbReference type="PANTHER" id="PTHR11955">
    <property type="entry name" value="FATTY ACID BINDING PROTEIN"/>
    <property type="match status" value="1"/>
</dbReference>
<dbReference type="InterPro" id="IPR031259">
    <property type="entry name" value="ILBP"/>
</dbReference>
<dbReference type="Gene3D" id="2.40.128.20">
    <property type="match status" value="1"/>
</dbReference>
<comment type="similarity">
    <text evidence="1">Belongs to the calycin superfamily. Fatty-acid binding protein (FABP) family.</text>
</comment>
<organism evidence="4 5">
    <name type="scientific">Lottia gigantea</name>
    <name type="common">Giant owl limpet</name>
    <dbReference type="NCBI Taxonomy" id="225164"/>
    <lineage>
        <taxon>Eukaryota</taxon>
        <taxon>Metazoa</taxon>
        <taxon>Spiralia</taxon>
        <taxon>Lophotrochozoa</taxon>
        <taxon>Mollusca</taxon>
        <taxon>Gastropoda</taxon>
        <taxon>Patellogastropoda</taxon>
        <taxon>Lottioidea</taxon>
        <taxon>Lottiidae</taxon>
        <taxon>Lottia</taxon>
    </lineage>
</organism>
<dbReference type="CDD" id="cd00742">
    <property type="entry name" value="FABP"/>
    <property type="match status" value="1"/>
</dbReference>
<dbReference type="PRINTS" id="PR00178">
    <property type="entry name" value="FATTYACIDBP"/>
</dbReference>
<evidence type="ECO:0000259" key="3">
    <source>
        <dbReference type="Pfam" id="PF00061"/>
    </source>
</evidence>
<dbReference type="InterPro" id="IPR000566">
    <property type="entry name" value="Lipocln_cytosolic_FA-bd_dom"/>
</dbReference>
<dbReference type="AlphaFoldDB" id="V4A9E0"/>
<evidence type="ECO:0000313" key="5">
    <source>
        <dbReference type="Proteomes" id="UP000030746"/>
    </source>
</evidence>
<name>V4A9E0_LOTGI</name>
<dbReference type="HOGENOM" id="CLU_113772_0_1_1"/>
<dbReference type="GeneID" id="20237543"/>
<protein>
    <recommendedName>
        <fullName evidence="3">Lipocalin/cytosolic fatty-acid binding domain-containing protein</fullName>
    </recommendedName>
</protein>
<evidence type="ECO:0000256" key="2">
    <source>
        <dbReference type="ARBA" id="ARBA00023121"/>
    </source>
</evidence>
<dbReference type="Pfam" id="PF00061">
    <property type="entry name" value="Lipocalin"/>
    <property type="match status" value="1"/>
</dbReference>
<dbReference type="EMBL" id="KB200701">
    <property type="protein sequence ID" value="ESP00609.1"/>
    <property type="molecule type" value="Genomic_DNA"/>
</dbReference>
<keyword evidence="5" id="KW-1185">Reference proteome</keyword>
<dbReference type="KEGG" id="lgi:LOTGIDRAFT_157891"/>
<dbReference type="SUPFAM" id="SSF50814">
    <property type="entry name" value="Lipocalins"/>
    <property type="match status" value="1"/>
</dbReference>
<dbReference type="CTD" id="20237543"/>
<dbReference type="InterPro" id="IPR000463">
    <property type="entry name" value="Fatty_acid-bd"/>
</dbReference>
<reference evidence="4 5" key="1">
    <citation type="journal article" date="2013" name="Nature">
        <title>Insights into bilaterian evolution from three spiralian genomes.</title>
        <authorList>
            <person name="Simakov O."/>
            <person name="Marletaz F."/>
            <person name="Cho S.J."/>
            <person name="Edsinger-Gonzales E."/>
            <person name="Havlak P."/>
            <person name="Hellsten U."/>
            <person name="Kuo D.H."/>
            <person name="Larsson T."/>
            <person name="Lv J."/>
            <person name="Arendt D."/>
            <person name="Savage R."/>
            <person name="Osoegawa K."/>
            <person name="de Jong P."/>
            <person name="Grimwood J."/>
            <person name="Chapman J.A."/>
            <person name="Shapiro H."/>
            <person name="Aerts A."/>
            <person name="Otillar R.P."/>
            <person name="Terry A.Y."/>
            <person name="Boore J.L."/>
            <person name="Grigoriev I.V."/>
            <person name="Lindberg D.R."/>
            <person name="Seaver E.C."/>
            <person name="Weisblat D.A."/>
            <person name="Putnam N.H."/>
            <person name="Rokhsar D.S."/>
        </authorList>
    </citation>
    <scope>NUCLEOTIDE SEQUENCE [LARGE SCALE GENOMIC DNA]</scope>
</reference>
<dbReference type="OMA" id="TEMIMTC"/>
<dbReference type="InterPro" id="IPR012674">
    <property type="entry name" value="Calycin"/>
</dbReference>
<dbReference type="OrthoDB" id="412780at2759"/>
<evidence type="ECO:0000313" key="4">
    <source>
        <dbReference type="EMBL" id="ESP00609.1"/>
    </source>
</evidence>
<proteinExistence type="inferred from homology"/>
<evidence type="ECO:0000256" key="1">
    <source>
        <dbReference type="ARBA" id="ARBA00008390"/>
    </source>
</evidence>
<feature type="domain" description="Lipocalin/cytosolic fatty-acid binding" evidence="3">
    <location>
        <begin position="12"/>
        <end position="124"/>
    </location>
</feature>
<dbReference type="GO" id="GO:0008289">
    <property type="term" value="F:lipid binding"/>
    <property type="evidence" value="ECO:0007669"/>
    <property type="project" value="UniProtKB-KW"/>
</dbReference>